<evidence type="ECO:0000313" key="1">
    <source>
        <dbReference type="EMBL" id="PKC02075.1"/>
    </source>
</evidence>
<dbReference type="Proteomes" id="UP000232722">
    <property type="component" value="Unassembled WGS sequence"/>
</dbReference>
<reference evidence="1 2" key="2">
    <citation type="submission" date="2017-09" db="EMBL/GenBank/DDBJ databases">
        <title>Extensive intraspecific genome diversity in a model arbuscular mycorrhizal fungus.</title>
        <authorList>
            <person name="Chen E.C."/>
            <person name="Morin E."/>
            <person name="Beaudet D."/>
            <person name="Noel J."/>
            <person name="Ndikumana S."/>
            <person name="Charron P."/>
            <person name="St-Onge C."/>
            <person name="Giorgi J."/>
            <person name="Grigoriev I.V."/>
            <person name="Roux C."/>
            <person name="Martin F.M."/>
            <person name="Corradi N."/>
        </authorList>
    </citation>
    <scope>NUCLEOTIDE SEQUENCE [LARGE SCALE GENOMIC DNA]</scope>
    <source>
        <strain evidence="1 2">A5</strain>
    </source>
</reference>
<proteinExistence type="predicted"/>
<accession>A0A2N0P5H1</accession>
<name>A0A2N0P5H1_9GLOM</name>
<sequence>MDKLIFKDEYDITTFTTNKDEIEEKAIDHYCNIGKVTHSPLSYDSSSPLREPWKSIYMPINMASQENINKLNRLITIMDELQEAIKDLPTKKAAEPNKISYEIIKQLPLQILEVILSLFNYILINEVTSEQFKLALLYPIPKPTWWNYDINHTCPIILSDCFHKLLVKIINS</sequence>
<dbReference type="VEuPathDB" id="FungiDB:RhiirA1_515779"/>
<protein>
    <submittedName>
        <fullName evidence="1">Uncharacterized protein</fullName>
    </submittedName>
</protein>
<comment type="caution">
    <text evidence="1">The sequence shown here is derived from an EMBL/GenBank/DDBJ whole genome shotgun (WGS) entry which is preliminary data.</text>
</comment>
<dbReference type="EMBL" id="LLXJ01001460">
    <property type="protein sequence ID" value="PKC02075.1"/>
    <property type="molecule type" value="Genomic_DNA"/>
</dbReference>
<dbReference type="VEuPathDB" id="FungiDB:FUN_015878"/>
<reference evidence="1 2" key="1">
    <citation type="submission" date="2016-04" db="EMBL/GenBank/DDBJ databases">
        <title>Genome analyses suggest a sexual origin of heterokaryosis in a supposedly ancient asexual fungus.</title>
        <authorList>
            <person name="Ropars J."/>
            <person name="Sedzielewska K."/>
            <person name="Noel J."/>
            <person name="Charron P."/>
            <person name="Farinelli L."/>
            <person name="Marton T."/>
            <person name="Kruger M."/>
            <person name="Pelin A."/>
            <person name="Brachmann A."/>
            <person name="Corradi N."/>
        </authorList>
    </citation>
    <scope>NUCLEOTIDE SEQUENCE [LARGE SCALE GENOMIC DNA]</scope>
    <source>
        <strain evidence="1 2">A5</strain>
    </source>
</reference>
<organism evidence="1 2">
    <name type="scientific">Rhizophagus irregularis</name>
    <dbReference type="NCBI Taxonomy" id="588596"/>
    <lineage>
        <taxon>Eukaryota</taxon>
        <taxon>Fungi</taxon>
        <taxon>Fungi incertae sedis</taxon>
        <taxon>Mucoromycota</taxon>
        <taxon>Glomeromycotina</taxon>
        <taxon>Glomeromycetes</taxon>
        <taxon>Glomerales</taxon>
        <taxon>Glomeraceae</taxon>
        <taxon>Rhizophagus</taxon>
    </lineage>
</organism>
<gene>
    <name evidence="1" type="ORF">RhiirA5_454917</name>
</gene>
<dbReference type="AlphaFoldDB" id="A0A2N0P5H1"/>
<evidence type="ECO:0000313" key="2">
    <source>
        <dbReference type="Proteomes" id="UP000232722"/>
    </source>
</evidence>